<keyword evidence="5 8" id="KW-1133">Transmembrane helix</keyword>
<keyword evidence="3 7" id="KW-0813">Transport</keyword>
<evidence type="ECO:0000313" key="9">
    <source>
        <dbReference type="EMBL" id="KKY37944.1"/>
    </source>
</evidence>
<organism evidence="9 10">
    <name type="scientific">Diaporthe ampelina</name>
    <dbReference type="NCBI Taxonomy" id="1214573"/>
    <lineage>
        <taxon>Eukaryota</taxon>
        <taxon>Fungi</taxon>
        <taxon>Dikarya</taxon>
        <taxon>Ascomycota</taxon>
        <taxon>Pezizomycotina</taxon>
        <taxon>Sordariomycetes</taxon>
        <taxon>Sordariomycetidae</taxon>
        <taxon>Diaporthales</taxon>
        <taxon>Diaporthaceae</taxon>
        <taxon>Diaporthe</taxon>
    </lineage>
</organism>
<proteinExistence type="inferred from homology"/>
<keyword evidence="4 7" id="KW-0812">Transmembrane</keyword>
<dbReference type="Pfam" id="PF00230">
    <property type="entry name" value="MIP"/>
    <property type="match status" value="1"/>
</dbReference>
<evidence type="ECO:0000313" key="10">
    <source>
        <dbReference type="Proteomes" id="UP000034680"/>
    </source>
</evidence>
<dbReference type="EMBL" id="LCUC01000065">
    <property type="protein sequence ID" value="KKY37944.1"/>
    <property type="molecule type" value="Genomic_DNA"/>
</dbReference>
<dbReference type="Proteomes" id="UP000034680">
    <property type="component" value="Unassembled WGS sequence"/>
</dbReference>
<dbReference type="GO" id="GO:0005886">
    <property type="term" value="C:plasma membrane"/>
    <property type="evidence" value="ECO:0007669"/>
    <property type="project" value="TreeGrafter"/>
</dbReference>
<dbReference type="PROSITE" id="PS00221">
    <property type="entry name" value="MIP"/>
    <property type="match status" value="1"/>
</dbReference>
<dbReference type="PRINTS" id="PR00783">
    <property type="entry name" value="MINTRINSICP"/>
</dbReference>
<comment type="similarity">
    <text evidence="2 7">Belongs to the MIP/aquaporin (TC 1.A.8) family.</text>
</comment>
<feature type="transmembrane region" description="Helical" evidence="8">
    <location>
        <begin position="139"/>
        <end position="159"/>
    </location>
</feature>
<evidence type="ECO:0000256" key="2">
    <source>
        <dbReference type="ARBA" id="ARBA00006175"/>
    </source>
</evidence>
<evidence type="ECO:0000256" key="8">
    <source>
        <dbReference type="SAM" id="Phobius"/>
    </source>
</evidence>
<dbReference type="InterPro" id="IPR050363">
    <property type="entry name" value="MIP/Aquaporin"/>
</dbReference>
<gene>
    <name evidence="9" type="ORF">UCDDA912_g02031</name>
</gene>
<dbReference type="InterPro" id="IPR023271">
    <property type="entry name" value="Aquaporin-like"/>
</dbReference>
<reference evidence="9 10" key="2">
    <citation type="submission" date="2015-05" db="EMBL/GenBank/DDBJ databases">
        <authorList>
            <person name="Morales-Cruz A."/>
            <person name="Amrine K.C."/>
            <person name="Cantu D."/>
        </authorList>
    </citation>
    <scope>NUCLEOTIDE SEQUENCE [LARGE SCALE GENOMIC DNA]</scope>
    <source>
        <strain evidence="9">DA912</strain>
    </source>
</reference>
<evidence type="ECO:0000256" key="7">
    <source>
        <dbReference type="RuleBase" id="RU000477"/>
    </source>
</evidence>
<dbReference type="InterPro" id="IPR022357">
    <property type="entry name" value="MIP_CS"/>
</dbReference>
<protein>
    <submittedName>
        <fullName evidence="9">Putative mip family channel protein</fullName>
    </submittedName>
</protein>
<evidence type="ECO:0000256" key="5">
    <source>
        <dbReference type="ARBA" id="ARBA00022989"/>
    </source>
</evidence>
<dbReference type="OrthoDB" id="3222at2759"/>
<comment type="subcellular location">
    <subcellularLocation>
        <location evidence="1">Membrane</location>
        <topology evidence="1">Multi-pass membrane protein</topology>
    </subcellularLocation>
</comment>
<dbReference type="GO" id="GO:0015250">
    <property type="term" value="F:water channel activity"/>
    <property type="evidence" value="ECO:0007669"/>
    <property type="project" value="TreeGrafter"/>
</dbReference>
<dbReference type="PANTHER" id="PTHR43829:SF9">
    <property type="entry name" value="AQUAPORIN-9"/>
    <property type="match status" value="1"/>
</dbReference>
<comment type="caution">
    <text evidence="9">The sequence shown here is derived from an EMBL/GenBank/DDBJ whole genome shotgun (WGS) entry which is preliminary data.</text>
</comment>
<feature type="transmembrane region" description="Helical" evidence="8">
    <location>
        <begin position="66"/>
        <end position="85"/>
    </location>
</feature>
<evidence type="ECO:0000256" key="6">
    <source>
        <dbReference type="ARBA" id="ARBA00023136"/>
    </source>
</evidence>
<sequence>MQVKDDLVPSFDKAPDLRFTSLSSSGQVVEHKEHLTPPETPVDFVQEPELLWYKVRRHLQEPFSEFFGTMVMILFGDGVVAQVVLSDETKGDYQSISWGWGLAVMIGVYVGQKSGGHLNPAVTLSNCVFRGLPWSKFPVYFIAQLLGAMAGAFIVYFNYRLAIDNFEGGPGIRTVGRNTSSAGVFCTYPAPFMTRGGMFISDPWTGRKLGDYGGNV</sequence>
<dbReference type="GO" id="GO:0015254">
    <property type="term" value="F:glycerol channel activity"/>
    <property type="evidence" value="ECO:0007669"/>
    <property type="project" value="TreeGrafter"/>
</dbReference>
<evidence type="ECO:0000256" key="1">
    <source>
        <dbReference type="ARBA" id="ARBA00004141"/>
    </source>
</evidence>
<dbReference type="InterPro" id="IPR000425">
    <property type="entry name" value="MIP"/>
</dbReference>
<dbReference type="AlphaFoldDB" id="A0A0G2FVM9"/>
<dbReference type="PANTHER" id="PTHR43829">
    <property type="entry name" value="AQUAPORIN OR AQUAGLYCEROPORIN RELATED"/>
    <property type="match status" value="1"/>
</dbReference>
<keyword evidence="6 8" id="KW-0472">Membrane</keyword>
<dbReference type="STRING" id="1214573.A0A0G2FVM9"/>
<evidence type="ECO:0000256" key="3">
    <source>
        <dbReference type="ARBA" id="ARBA00022448"/>
    </source>
</evidence>
<name>A0A0G2FVM9_9PEZI</name>
<dbReference type="SUPFAM" id="SSF81338">
    <property type="entry name" value="Aquaporin-like"/>
    <property type="match status" value="1"/>
</dbReference>
<keyword evidence="10" id="KW-1185">Reference proteome</keyword>
<dbReference type="Gene3D" id="1.20.1080.10">
    <property type="entry name" value="Glycerol uptake facilitator protein"/>
    <property type="match status" value="1"/>
</dbReference>
<evidence type="ECO:0000256" key="4">
    <source>
        <dbReference type="ARBA" id="ARBA00022692"/>
    </source>
</evidence>
<accession>A0A0G2FVM9</accession>
<reference evidence="9 10" key="1">
    <citation type="submission" date="2015-05" db="EMBL/GenBank/DDBJ databases">
        <title>Distinctive expansion of gene families associated with plant cell wall degradation and secondary metabolism in the genomes of grapevine trunk pathogens.</title>
        <authorList>
            <person name="Lawrence D.P."/>
            <person name="Travadon R."/>
            <person name="Rolshausen P.E."/>
            <person name="Baumgartner K."/>
        </authorList>
    </citation>
    <scope>NUCLEOTIDE SEQUENCE [LARGE SCALE GENOMIC DNA]</scope>
    <source>
        <strain evidence="9">DA912</strain>
    </source>
</reference>